<dbReference type="InterPro" id="IPR045584">
    <property type="entry name" value="Pilin-like"/>
</dbReference>
<protein>
    <submittedName>
        <fullName evidence="3">Type II secretion system protein GspJ</fullName>
    </submittedName>
</protein>
<feature type="region of interest" description="Disordered" evidence="1">
    <location>
        <begin position="296"/>
        <end position="321"/>
    </location>
</feature>
<organism evidence="3 4">
    <name type="scientific">Sumerlaea chitinivorans</name>
    <dbReference type="NCBI Taxonomy" id="2250252"/>
    <lineage>
        <taxon>Bacteria</taxon>
        <taxon>Candidatus Sumerlaeota</taxon>
        <taxon>Candidatus Sumerlaeia</taxon>
        <taxon>Candidatus Sumerlaeales</taxon>
        <taxon>Candidatus Sumerlaeaceae</taxon>
        <taxon>Candidatus Sumerlaea</taxon>
    </lineage>
</organism>
<keyword evidence="2" id="KW-0812">Transmembrane</keyword>
<keyword evidence="2" id="KW-0472">Membrane</keyword>
<gene>
    <name evidence="3" type="ORF">BRCON_1639</name>
</gene>
<dbReference type="Proteomes" id="UP000262583">
    <property type="component" value="Chromosome"/>
</dbReference>
<keyword evidence="2" id="KW-1133">Transmembrane helix</keyword>
<accession>A0A2Z4Y628</accession>
<dbReference type="AlphaFoldDB" id="A0A2Z4Y628"/>
<dbReference type="InterPro" id="IPR012902">
    <property type="entry name" value="N_methyl_site"/>
</dbReference>
<proteinExistence type="predicted"/>
<dbReference type="KEGG" id="schv:BRCON_1639"/>
<name>A0A2Z4Y628_SUMC1</name>
<sequence>MRSFHRQSKAFTLMEVIVAVVIFSLVVSSLVVSFRTGVKAYDIGITHSELDQTIRFVTSKIAEDLRNVYYKQPWTYNITRNQREQLLAEREQQLLQAGSRTSLLDDPTLPELGPRIDLSFRATDNGEADDLSFARLEFDVPLEMRHPWGLARVRYLVVNNTLYRAVDDVIAPETDENGNEIPKPTQPTIDKLANNVKAFDLKFGYYYDGEWLLANDWDSDASQYRNPTDEEEEEMSSVGGIRTTYSGGMQTSGPLQQRKSDDLPAWVEITYTFTDPKKTEKEKTVTQVVQLYPSQETYIPPEAEEGSQSERNIFRTRRSER</sequence>
<reference evidence="3 4" key="1">
    <citation type="submission" date="2018-05" db="EMBL/GenBank/DDBJ databases">
        <title>A metagenomic window into the 2 km-deep terrestrial subsurface aquifer revealed taxonomically and functionally diverse microbial community comprising novel uncultured bacterial lineages.</title>
        <authorList>
            <person name="Kadnikov V.V."/>
            <person name="Mardanov A.V."/>
            <person name="Beletsky A.V."/>
            <person name="Banks D."/>
            <person name="Pimenov N.V."/>
            <person name="Frank Y.A."/>
            <person name="Karnachuk O.V."/>
            <person name="Ravin N.V."/>
        </authorList>
    </citation>
    <scope>NUCLEOTIDE SEQUENCE [LARGE SCALE GENOMIC DNA]</scope>
    <source>
        <strain evidence="3">BY</strain>
    </source>
</reference>
<dbReference type="NCBIfam" id="TIGR02532">
    <property type="entry name" value="IV_pilin_GFxxxE"/>
    <property type="match status" value="1"/>
</dbReference>
<evidence type="ECO:0000256" key="2">
    <source>
        <dbReference type="SAM" id="Phobius"/>
    </source>
</evidence>
<evidence type="ECO:0000313" key="3">
    <source>
        <dbReference type="EMBL" id="AXA36416.1"/>
    </source>
</evidence>
<dbReference type="SUPFAM" id="SSF54523">
    <property type="entry name" value="Pili subunits"/>
    <property type="match status" value="1"/>
</dbReference>
<evidence type="ECO:0000256" key="1">
    <source>
        <dbReference type="SAM" id="MobiDB-lite"/>
    </source>
</evidence>
<evidence type="ECO:0000313" key="4">
    <source>
        <dbReference type="Proteomes" id="UP000262583"/>
    </source>
</evidence>
<dbReference type="EMBL" id="CP030759">
    <property type="protein sequence ID" value="AXA36416.1"/>
    <property type="molecule type" value="Genomic_DNA"/>
</dbReference>
<dbReference type="Pfam" id="PF07963">
    <property type="entry name" value="N_methyl"/>
    <property type="match status" value="1"/>
</dbReference>
<feature type="transmembrane region" description="Helical" evidence="2">
    <location>
        <begin position="12"/>
        <end position="34"/>
    </location>
</feature>